<accession>A0A9X1NZQ6</accession>
<reference evidence="4" key="1">
    <citation type="submission" date="2022-01" db="EMBL/GenBank/DDBJ databases">
        <title>Jiella avicenniae sp. nov., a novel endophytic bacterium isolated from bark of Avicennia marina.</title>
        <authorList>
            <person name="Tuo L."/>
        </authorList>
    </citation>
    <scope>NUCLEOTIDE SEQUENCE</scope>
    <source>
        <strain evidence="4">CBK1P-4</strain>
    </source>
</reference>
<feature type="chain" id="PRO_5040958636" evidence="2">
    <location>
        <begin position="31"/>
        <end position="605"/>
    </location>
</feature>
<gene>
    <name evidence="4" type="ORF">LZD57_12515</name>
</gene>
<dbReference type="Gene3D" id="3.40.50.410">
    <property type="entry name" value="von Willebrand factor, type A domain"/>
    <property type="match status" value="1"/>
</dbReference>
<dbReference type="Pfam" id="PF13519">
    <property type="entry name" value="VWA_2"/>
    <property type="match status" value="1"/>
</dbReference>
<dbReference type="AlphaFoldDB" id="A0A9X1NZQ6"/>
<dbReference type="Proteomes" id="UP001139035">
    <property type="component" value="Unassembled WGS sequence"/>
</dbReference>
<dbReference type="EMBL" id="JAJUWU010000011">
    <property type="protein sequence ID" value="MCE7028815.1"/>
    <property type="molecule type" value="Genomic_DNA"/>
</dbReference>
<feature type="signal peptide" evidence="2">
    <location>
        <begin position="1"/>
        <end position="30"/>
    </location>
</feature>
<feature type="compositionally biased region" description="Low complexity" evidence="1">
    <location>
        <begin position="564"/>
        <end position="589"/>
    </location>
</feature>
<evidence type="ECO:0000313" key="4">
    <source>
        <dbReference type="EMBL" id="MCE7028815.1"/>
    </source>
</evidence>
<protein>
    <submittedName>
        <fullName evidence="4">VWA domain-containing protein</fullName>
    </submittedName>
</protein>
<dbReference type="SUPFAM" id="SSF53300">
    <property type="entry name" value="vWA-like"/>
    <property type="match status" value="1"/>
</dbReference>
<feature type="domain" description="VWFA" evidence="3">
    <location>
        <begin position="40"/>
        <end position="221"/>
    </location>
</feature>
<evidence type="ECO:0000313" key="5">
    <source>
        <dbReference type="Proteomes" id="UP001139035"/>
    </source>
</evidence>
<dbReference type="RefSeq" id="WP_233719819.1">
    <property type="nucleotide sequence ID" value="NZ_JAJUWU010000011.1"/>
</dbReference>
<dbReference type="InterPro" id="IPR002035">
    <property type="entry name" value="VWF_A"/>
</dbReference>
<dbReference type="PROSITE" id="PS50234">
    <property type="entry name" value="VWFA"/>
    <property type="match status" value="1"/>
</dbReference>
<organism evidence="4 5">
    <name type="scientific">Jiella avicenniae</name>
    <dbReference type="NCBI Taxonomy" id="2907202"/>
    <lineage>
        <taxon>Bacteria</taxon>
        <taxon>Pseudomonadati</taxon>
        <taxon>Pseudomonadota</taxon>
        <taxon>Alphaproteobacteria</taxon>
        <taxon>Hyphomicrobiales</taxon>
        <taxon>Aurantimonadaceae</taxon>
        <taxon>Jiella</taxon>
    </lineage>
</organism>
<comment type="caution">
    <text evidence="4">The sequence shown here is derived from an EMBL/GenBank/DDBJ whole genome shotgun (WGS) entry which is preliminary data.</text>
</comment>
<evidence type="ECO:0000256" key="1">
    <source>
        <dbReference type="SAM" id="MobiDB-lite"/>
    </source>
</evidence>
<evidence type="ECO:0000256" key="2">
    <source>
        <dbReference type="SAM" id="SignalP"/>
    </source>
</evidence>
<sequence length="605" mass="62882">MPSSVPIARALAVAATCLAATLFALPPAVAAEPMPAEGRNVMVVFDGSGSMWGRVDGRAKIEIARETLSSVLSEASGPMSLGMIAYGHRSKGRCDDIETMVEPGPAERTLRAIVASAKGIVPKGKTPLTDAVRQAAEALKYTENEATVVLVTDGIETCRADPCALAAELERNGIDFTAHVVGFGLSEEEGRQVACLADRTGGRYFSAGNAGQLGDALRQTIAPKADMAALTPPPAPAAAADAPRNVRFVIRDSDGRFVLNARELKVAAEPEDPSDVVTKLQLGFSREESGTATMTPGVYRLAITRKSGGGAWASAETVTVTPGPDVETIELAPAATLVVRSFVSAGEPLEPGQTVASAVAGSAGADYDVFRIDDGRLSEKPVATGYKGFEEALPPGTYMIRGNFARTITREKLVRLERGETRVMDFDFGLARLHVAASDAAGVSVTRQTSYLYDAAEGKHFVSGGGGLDRNGERKPFFLTPGLWRINAGQEGGGKKRSERIVRIEAPGRDVSVEVGEGEKPDPAALAAMADRARPNCLAFRGVHHKEGCVVEAVDPAAATVATAGPAPLAPGLEPGPEAGPGALAADAASRPVAIDPPDGETATE</sequence>
<dbReference type="InterPro" id="IPR036465">
    <property type="entry name" value="vWFA_dom_sf"/>
</dbReference>
<keyword evidence="2" id="KW-0732">Signal</keyword>
<evidence type="ECO:0000259" key="3">
    <source>
        <dbReference type="PROSITE" id="PS50234"/>
    </source>
</evidence>
<keyword evidence="5" id="KW-1185">Reference proteome</keyword>
<dbReference type="SMART" id="SM00327">
    <property type="entry name" value="VWA"/>
    <property type="match status" value="1"/>
</dbReference>
<proteinExistence type="predicted"/>
<name>A0A9X1NZQ6_9HYPH</name>
<feature type="region of interest" description="Disordered" evidence="1">
    <location>
        <begin position="564"/>
        <end position="605"/>
    </location>
</feature>